<reference evidence="1 2" key="1">
    <citation type="submission" date="2019-03" db="EMBL/GenBank/DDBJ databases">
        <title>Genomic Encyclopedia of Type Strains, Phase IV (KMG-IV): sequencing the most valuable type-strain genomes for metagenomic binning, comparative biology and taxonomic classification.</title>
        <authorList>
            <person name="Goeker M."/>
        </authorList>
    </citation>
    <scope>NUCLEOTIDE SEQUENCE [LARGE SCALE GENOMIC DNA]</scope>
    <source>
        <strain evidence="1 2">DSM 46770</strain>
    </source>
</reference>
<evidence type="ECO:0008006" key="3">
    <source>
        <dbReference type="Google" id="ProtNLM"/>
    </source>
</evidence>
<dbReference type="InterPro" id="IPR036689">
    <property type="entry name" value="ESAT-6-like_sf"/>
</dbReference>
<accession>A0A4R6UH95</accession>
<dbReference type="AlphaFoldDB" id="A0A4R6UH95"/>
<keyword evidence="2" id="KW-1185">Reference proteome</keyword>
<evidence type="ECO:0000313" key="2">
    <source>
        <dbReference type="Proteomes" id="UP000295281"/>
    </source>
</evidence>
<evidence type="ECO:0000313" key="1">
    <source>
        <dbReference type="EMBL" id="TDQ44659.1"/>
    </source>
</evidence>
<dbReference type="OrthoDB" id="3428724at2"/>
<dbReference type="Gene3D" id="1.10.287.1060">
    <property type="entry name" value="ESAT-6-like"/>
    <property type="match status" value="1"/>
</dbReference>
<dbReference type="SUPFAM" id="SSF140453">
    <property type="entry name" value="EsxAB dimer-like"/>
    <property type="match status" value="1"/>
</dbReference>
<proteinExistence type="predicted"/>
<comment type="caution">
    <text evidence="1">The sequence shown here is derived from an EMBL/GenBank/DDBJ whole genome shotgun (WGS) entry which is preliminary data.</text>
</comment>
<protein>
    <recommendedName>
        <fullName evidence="3">WXG100 family type VII secretion target</fullName>
    </recommendedName>
</protein>
<gene>
    <name evidence="1" type="ORF">EV190_1348</name>
</gene>
<sequence length="107" mass="12166">MSDMQATERANNIAREAMETAHTECNRVYTHVDGIRDDLRTSWQGAASNRYSEALVSWLEELRLITNDMSTMIGTFGGTVREMQQMEDTNIIEGSGWMDDLNPGMMR</sequence>
<dbReference type="Proteomes" id="UP000295281">
    <property type="component" value="Unassembled WGS sequence"/>
</dbReference>
<dbReference type="EMBL" id="SNYN01000034">
    <property type="protein sequence ID" value="TDQ44659.1"/>
    <property type="molecule type" value="Genomic_DNA"/>
</dbReference>
<name>A0A4R6UH95_9ACTN</name>
<organism evidence="1 2">
    <name type="scientific">Actinorugispora endophytica</name>
    <dbReference type="NCBI Taxonomy" id="1605990"/>
    <lineage>
        <taxon>Bacteria</taxon>
        <taxon>Bacillati</taxon>
        <taxon>Actinomycetota</taxon>
        <taxon>Actinomycetes</taxon>
        <taxon>Streptosporangiales</taxon>
        <taxon>Nocardiopsidaceae</taxon>
        <taxon>Actinorugispora</taxon>
    </lineage>
</organism>
<dbReference type="RefSeq" id="WP_133743600.1">
    <property type="nucleotide sequence ID" value="NZ_SNYN01000034.1"/>
</dbReference>